<evidence type="ECO:0000256" key="7">
    <source>
        <dbReference type="ARBA" id="ARBA00022801"/>
    </source>
</evidence>
<dbReference type="InterPro" id="IPR000834">
    <property type="entry name" value="Peptidase_M14"/>
</dbReference>
<sequence length="459" mass="51221">ADFRRADMQLPGCGVAARGGAVAIMFQLMLIITSIIGDCVSSHDGSAPVDYSGWSVVRTSIPISDKDATNDILSAIENNNKLRLMHTFVQDNALMIDVMKNTRNSLLDTIGPLVGRSDVEGVLLEEQLIEDLGNLTAPYARSTEGRLGWDKYYRASSIQQFSEELASNNDNIELLRIGTTRGGRTIQALVIADNAKREVNWYNSRHRPSSKPIIMLEFGLHAREWISPAVGTYIANELSKMGSSFLQHATWILIPLANPDGYEYSHTNDRMWRKNRRPNTKNYKCPGVDLNRNFDIKWATTGSSSNPCSEVYHGTSPMSEPESIAIKKLITRFSNIQVYMSIHSYSQVVLYPFAYTEDPAPTERELRNFAMAFTSNIKEKGEKLSMVQQAGYGYQSGGGSDDYAYKQGIPYAYTLELPDKGNYGFLMPESEIFSTCREIWAGFKCQLGELVPEAKGICS</sequence>
<evidence type="ECO:0000256" key="1">
    <source>
        <dbReference type="ARBA" id="ARBA00001947"/>
    </source>
</evidence>
<gene>
    <name evidence="12" type="ORF">MNOR_LOCUS18428</name>
</gene>
<dbReference type="GO" id="GO:0008270">
    <property type="term" value="F:zinc ion binding"/>
    <property type="evidence" value="ECO:0007669"/>
    <property type="project" value="InterPro"/>
</dbReference>
<evidence type="ECO:0000256" key="9">
    <source>
        <dbReference type="ARBA" id="ARBA00023049"/>
    </source>
</evidence>
<evidence type="ECO:0000256" key="4">
    <source>
        <dbReference type="ARBA" id="ARBA00022670"/>
    </source>
</evidence>
<feature type="domain" description="Peptidase M14" evidence="11">
    <location>
        <begin position="151"/>
        <end position="450"/>
    </location>
</feature>
<dbReference type="PANTHER" id="PTHR11705:SF140">
    <property type="entry name" value="FI02848P-RELATED"/>
    <property type="match status" value="1"/>
</dbReference>
<dbReference type="PROSITE" id="PS00133">
    <property type="entry name" value="CARBOXYPEPT_ZN_2"/>
    <property type="match status" value="1"/>
</dbReference>
<dbReference type="SMART" id="SM00631">
    <property type="entry name" value="Zn_pept"/>
    <property type="match status" value="1"/>
</dbReference>
<dbReference type="InterPro" id="IPR057247">
    <property type="entry name" value="CARBOXYPEPT_ZN_2"/>
</dbReference>
<dbReference type="SUPFAM" id="SSF53187">
    <property type="entry name" value="Zn-dependent exopeptidases"/>
    <property type="match status" value="1"/>
</dbReference>
<keyword evidence="5" id="KW-0479">Metal-binding</keyword>
<proteinExistence type="inferred from homology"/>
<comment type="caution">
    <text evidence="12">The sequence shown here is derived from an EMBL/GenBank/DDBJ whole genome shotgun (WGS) entry which is preliminary data.</text>
</comment>
<dbReference type="PANTHER" id="PTHR11705">
    <property type="entry name" value="PROTEASE FAMILY M14 CARBOXYPEPTIDASE A,B"/>
    <property type="match status" value="1"/>
</dbReference>
<reference evidence="12 13" key="1">
    <citation type="submission" date="2024-05" db="EMBL/GenBank/DDBJ databases">
        <authorList>
            <person name="Wallberg A."/>
        </authorList>
    </citation>
    <scope>NUCLEOTIDE SEQUENCE [LARGE SCALE GENOMIC DNA]</scope>
</reference>
<keyword evidence="13" id="KW-1185">Reference proteome</keyword>
<dbReference type="Proteomes" id="UP001497623">
    <property type="component" value="Unassembled WGS sequence"/>
</dbReference>
<feature type="active site" description="Proton donor/acceptor" evidence="10">
    <location>
        <position position="416"/>
    </location>
</feature>
<dbReference type="Gene3D" id="3.40.630.10">
    <property type="entry name" value="Zn peptidases"/>
    <property type="match status" value="1"/>
</dbReference>
<evidence type="ECO:0000256" key="8">
    <source>
        <dbReference type="ARBA" id="ARBA00022833"/>
    </source>
</evidence>
<dbReference type="PROSITE" id="PS00132">
    <property type="entry name" value="CARBOXYPEPT_ZN_1"/>
    <property type="match status" value="1"/>
</dbReference>
<protein>
    <recommendedName>
        <fullName evidence="11">Peptidase M14 domain-containing protein</fullName>
    </recommendedName>
</protein>
<dbReference type="InterPro" id="IPR057246">
    <property type="entry name" value="CARBOXYPEPT_ZN_1"/>
</dbReference>
<comment type="similarity">
    <text evidence="2 10">Belongs to the peptidase M14 family.</text>
</comment>
<keyword evidence="9" id="KW-0482">Metalloprotease</keyword>
<dbReference type="AlphaFoldDB" id="A0AAV2R055"/>
<keyword evidence="7" id="KW-0378">Hydrolase</keyword>
<dbReference type="GO" id="GO:0005615">
    <property type="term" value="C:extracellular space"/>
    <property type="evidence" value="ECO:0007669"/>
    <property type="project" value="TreeGrafter"/>
</dbReference>
<dbReference type="GO" id="GO:0006508">
    <property type="term" value="P:proteolysis"/>
    <property type="evidence" value="ECO:0007669"/>
    <property type="project" value="UniProtKB-KW"/>
</dbReference>
<evidence type="ECO:0000259" key="11">
    <source>
        <dbReference type="PROSITE" id="PS52035"/>
    </source>
</evidence>
<keyword evidence="3" id="KW-0121">Carboxypeptidase</keyword>
<evidence type="ECO:0000256" key="6">
    <source>
        <dbReference type="ARBA" id="ARBA00022729"/>
    </source>
</evidence>
<evidence type="ECO:0000256" key="3">
    <source>
        <dbReference type="ARBA" id="ARBA00022645"/>
    </source>
</evidence>
<keyword evidence="6" id="KW-0732">Signal</keyword>
<accession>A0AAV2R055</accession>
<dbReference type="EMBL" id="CAXKWB010013175">
    <property type="protein sequence ID" value="CAL4106869.1"/>
    <property type="molecule type" value="Genomic_DNA"/>
</dbReference>
<evidence type="ECO:0000313" key="12">
    <source>
        <dbReference type="EMBL" id="CAL4106869.1"/>
    </source>
</evidence>
<evidence type="ECO:0000313" key="13">
    <source>
        <dbReference type="Proteomes" id="UP001497623"/>
    </source>
</evidence>
<evidence type="ECO:0000256" key="5">
    <source>
        <dbReference type="ARBA" id="ARBA00022723"/>
    </source>
</evidence>
<dbReference type="GO" id="GO:0004181">
    <property type="term" value="F:metallocarboxypeptidase activity"/>
    <property type="evidence" value="ECO:0007669"/>
    <property type="project" value="InterPro"/>
</dbReference>
<comment type="cofactor">
    <cofactor evidence="1">
        <name>Zn(2+)</name>
        <dbReference type="ChEBI" id="CHEBI:29105"/>
    </cofactor>
</comment>
<evidence type="ECO:0000256" key="10">
    <source>
        <dbReference type="PROSITE-ProRule" id="PRU01379"/>
    </source>
</evidence>
<keyword evidence="8" id="KW-0862">Zinc</keyword>
<organism evidence="12 13">
    <name type="scientific">Meganyctiphanes norvegica</name>
    <name type="common">Northern krill</name>
    <name type="synonym">Thysanopoda norvegica</name>
    <dbReference type="NCBI Taxonomy" id="48144"/>
    <lineage>
        <taxon>Eukaryota</taxon>
        <taxon>Metazoa</taxon>
        <taxon>Ecdysozoa</taxon>
        <taxon>Arthropoda</taxon>
        <taxon>Crustacea</taxon>
        <taxon>Multicrustacea</taxon>
        <taxon>Malacostraca</taxon>
        <taxon>Eumalacostraca</taxon>
        <taxon>Eucarida</taxon>
        <taxon>Euphausiacea</taxon>
        <taxon>Euphausiidae</taxon>
        <taxon>Meganyctiphanes</taxon>
    </lineage>
</organism>
<evidence type="ECO:0000256" key="2">
    <source>
        <dbReference type="ARBA" id="ARBA00005988"/>
    </source>
</evidence>
<dbReference type="PRINTS" id="PR00765">
    <property type="entry name" value="CRBOXYPTASEA"/>
</dbReference>
<feature type="non-terminal residue" evidence="12">
    <location>
        <position position="459"/>
    </location>
</feature>
<dbReference type="FunFam" id="3.40.630.10:FF:000084">
    <property type="entry name" value="Carboxypeptidase B2"/>
    <property type="match status" value="1"/>
</dbReference>
<dbReference type="PROSITE" id="PS52035">
    <property type="entry name" value="PEPTIDASE_M14"/>
    <property type="match status" value="1"/>
</dbReference>
<dbReference type="Pfam" id="PF00246">
    <property type="entry name" value="Peptidase_M14"/>
    <property type="match status" value="1"/>
</dbReference>
<keyword evidence="4" id="KW-0645">Protease</keyword>
<name>A0AAV2R055_MEGNR</name>
<feature type="non-terminal residue" evidence="12">
    <location>
        <position position="1"/>
    </location>
</feature>